<dbReference type="Gene3D" id="1.10.630.10">
    <property type="entry name" value="Cytochrome P450"/>
    <property type="match status" value="1"/>
</dbReference>
<name>A0A2V0P4W6_9CHLO</name>
<evidence type="ECO:0000256" key="4">
    <source>
        <dbReference type="RuleBase" id="RU000461"/>
    </source>
</evidence>
<dbReference type="PRINTS" id="PR00463">
    <property type="entry name" value="EP450I"/>
</dbReference>
<dbReference type="PANTHER" id="PTHR24305">
    <property type="entry name" value="CYTOCHROME P450"/>
    <property type="match status" value="1"/>
</dbReference>
<dbReference type="GO" id="GO:0004497">
    <property type="term" value="F:monooxygenase activity"/>
    <property type="evidence" value="ECO:0007669"/>
    <property type="project" value="UniProtKB-KW"/>
</dbReference>
<dbReference type="InterPro" id="IPR036396">
    <property type="entry name" value="Cyt_P450_sf"/>
</dbReference>
<keyword evidence="4" id="KW-0560">Oxidoreductase</keyword>
<dbReference type="InterPro" id="IPR017972">
    <property type="entry name" value="Cyt_P450_CS"/>
</dbReference>
<feature type="compositionally biased region" description="Pro residues" evidence="5">
    <location>
        <begin position="27"/>
        <end position="40"/>
    </location>
</feature>
<dbReference type="GO" id="GO:0005506">
    <property type="term" value="F:iron ion binding"/>
    <property type="evidence" value="ECO:0007669"/>
    <property type="project" value="InterPro"/>
</dbReference>
<dbReference type="AlphaFoldDB" id="A0A2V0P4W6"/>
<keyword evidence="3 4" id="KW-0349">Heme</keyword>
<comment type="caution">
    <text evidence="6">The sequence shown here is derived from an EMBL/GenBank/DDBJ whole genome shotgun (WGS) entry which is preliminary data.</text>
</comment>
<dbReference type="OrthoDB" id="538795at2759"/>
<keyword evidence="3 4" id="KW-0479">Metal-binding</keyword>
<evidence type="ECO:0000256" key="5">
    <source>
        <dbReference type="SAM" id="MobiDB-lite"/>
    </source>
</evidence>
<gene>
    <name evidence="6" type="ORF">Rsub_06734</name>
</gene>
<dbReference type="STRING" id="307507.A0A2V0P4W6"/>
<evidence type="ECO:0000313" key="7">
    <source>
        <dbReference type="Proteomes" id="UP000247498"/>
    </source>
</evidence>
<dbReference type="InterPro" id="IPR001128">
    <property type="entry name" value="Cyt_P450"/>
</dbReference>
<feature type="binding site" description="axial binding residue" evidence="3">
    <location>
        <position position="461"/>
    </location>
    <ligand>
        <name>heme</name>
        <dbReference type="ChEBI" id="CHEBI:30413"/>
    </ligand>
    <ligandPart>
        <name>Fe</name>
        <dbReference type="ChEBI" id="CHEBI:18248"/>
    </ligandPart>
</feature>
<keyword evidence="4" id="KW-0503">Monooxygenase</keyword>
<dbReference type="GO" id="GO:0016705">
    <property type="term" value="F:oxidoreductase activity, acting on paired donors, with incorporation or reduction of molecular oxygen"/>
    <property type="evidence" value="ECO:0007669"/>
    <property type="project" value="InterPro"/>
</dbReference>
<proteinExistence type="inferred from homology"/>
<evidence type="ECO:0000256" key="2">
    <source>
        <dbReference type="ARBA" id="ARBA00010617"/>
    </source>
</evidence>
<dbReference type="InParanoid" id="A0A2V0P4W6"/>
<feature type="region of interest" description="Disordered" evidence="5">
    <location>
        <begin position="1"/>
        <end position="50"/>
    </location>
</feature>
<sequence>MLAQQQRVAVRPSRRSSLGVRAVAAPPARPTPAPPAPPQGGRPVPRLPGQLPHLGLFGKVELGKMFEYISNEERRLGLRMVEVEVMGLKSVRLRHPEDIAQVVMKQHEKFAKGEMKGCVSEWLANGLATNRDPAHHAAVKEVMMPGFKPDAIRSYCHMFSDVADALARVLLEHEGQELDIEPLMQRATLDVIGLAGFSYDFRAVEMAGAEARRRREAAEAGGDASEIDVGAVWARMMPPAMLLSIGLPMPEKWVPGHADFTGGVAELDRVAAHMMAEHRAGRVTGNRRSILTYMMEAQEAGNGVMTDKQIRDELMTLMLAGSDTTATTLAFAIWELSRRPEAMARLLAEVEGVVGDKEGPVTAEDVARMPFLAGVVNESLRAYSAAPNTRRIATEDCQVGGYDIKAGTSLILDIWALHRNDEFWPRADEWLPERWLPENAPSLAPHASTAFMPFSVGPRSCIGRYFALLEAQVLLAQLVRRVGFGPAARPPISLVQQLTLASEGGIYAVPRARAASA</sequence>
<dbReference type="InterPro" id="IPR002401">
    <property type="entry name" value="Cyt_P450_E_grp-I"/>
</dbReference>
<evidence type="ECO:0000256" key="3">
    <source>
        <dbReference type="PIRSR" id="PIRSR602401-1"/>
    </source>
</evidence>
<comment type="cofactor">
    <cofactor evidence="1 3">
        <name>heme</name>
        <dbReference type="ChEBI" id="CHEBI:30413"/>
    </cofactor>
</comment>
<evidence type="ECO:0000256" key="1">
    <source>
        <dbReference type="ARBA" id="ARBA00001971"/>
    </source>
</evidence>
<dbReference type="InterPro" id="IPR050121">
    <property type="entry name" value="Cytochrome_P450_monoxygenase"/>
</dbReference>
<dbReference type="PRINTS" id="PR00385">
    <property type="entry name" value="P450"/>
</dbReference>
<accession>A0A2V0P4W6</accession>
<dbReference type="Proteomes" id="UP000247498">
    <property type="component" value="Unassembled WGS sequence"/>
</dbReference>
<reference evidence="6 7" key="1">
    <citation type="journal article" date="2018" name="Sci. Rep.">
        <title>Raphidocelis subcapitata (=Pseudokirchneriella subcapitata) provides an insight into genome evolution and environmental adaptations in the Sphaeropleales.</title>
        <authorList>
            <person name="Suzuki S."/>
            <person name="Yamaguchi H."/>
            <person name="Nakajima N."/>
            <person name="Kawachi M."/>
        </authorList>
    </citation>
    <scope>NUCLEOTIDE SEQUENCE [LARGE SCALE GENOMIC DNA]</scope>
    <source>
        <strain evidence="6 7">NIES-35</strain>
    </source>
</reference>
<dbReference type="PANTHER" id="PTHR24305:SF166">
    <property type="entry name" value="CYTOCHROME P450 12A4, MITOCHONDRIAL-RELATED"/>
    <property type="match status" value="1"/>
</dbReference>
<keyword evidence="7" id="KW-1185">Reference proteome</keyword>
<dbReference type="GO" id="GO:0020037">
    <property type="term" value="F:heme binding"/>
    <property type="evidence" value="ECO:0007669"/>
    <property type="project" value="InterPro"/>
</dbReference>
<dbReference type="EMBL" id="BDRX01000053">
    <property type="protein sequence ID" value="GBF94619.1"/>
    <property type="molecule type" value="Genomic_DNA"/>
</dbReference>
<evidence type="ECO:0000313" key="6">
    <source>
        <dbReference type="EMBL" id="GBF94619.1"/>
    </source>
</evidence>
<dbReference type="PROSITE" id="PS00086">
    <property type="entry name" value="CYTOCHROME_P450"/>
    <property type="match status" value="1"/>
</dbReference>
<keyword evidence="3 4" id="KW-0408">Iron</keyword>
<protein>
    <submittedName>
        <fullName evidence="6">Cytochrome P450</fullName>
    </submittedName>
</protein>
<dbReference type="SUPFAM" id="SSF48264">
    <property type="entry name" value="Cytochrome P450"/>
    <property type="match status" value="1"/>
</dbReference>
<dbReference type="Pfam" id="PF00067">
    <property type="entry name" value="p450"/>
    <property type="match status" value="1"/>
</dbReference>
<organism evidence="6 7">
    <name type="scientific">Raphidocelis subcapitata</name>
    <dbReference type="NCBI Taxonomy" id="307507"/>
    <lineage>
        <taxon>Eukaryota</taxon>
        <taxon>Viridiplantae</taxon>
        <taxon>Chlorophyta</taxon>
        <taxon>core chlorophytes</taxon>
        <taxon>Chlorophyceae</taxon>
        <taxon>CS clade</taxon>
        <taxon>Sphaeropleales</taxon>
        <taxon>Selenastraceae</taxon>
        <taxon>Raphidocelis</taxon>
    </lineage>
</organism>
<comment type="similarity">
    <text evidence="2 4">Belongs to the cytochrome P450 family.</text>
</comment>